<proteinExistence type="predicted"/>
<evidence type="ECO:0000313" key="1">
    <source>
        <dbReference type="EMBL" id="PIL34744.1"/>
    </source>
</evidence>
<dbReference type="AlphaFoldDB" id="A0A2G8SLV1"/>
<gene>
    <name evidence="1" type="ORF">GSI_03525</name>
</gene>
<reference evidence="1 2" key="1">
    <citation type="journal article" date="2015" name="Sci. Rep.">
        <title>Chromosome-level genome map provides insights into diverse defense mechanisms in the medicinal fungus Ganoderma sinense.</title>
        <authorList>
            <person name="Zhu Y."/>
            <person name="Xu J."/>
            <person name="Sun C."/>
            <person name="Zhou S."/>
            <person name="Xu H."/>
            <person name="Nelson D.R."/>
            <person name="Qian J."/>
            <person name="Song J."/>
            <person name="Luo H."/>
            <person name="Xiang L."/>
            <person name="Li Y."/>
            <person name="Xu Z."/>
            <person name="Ji A."/>
            <person name="Wang L."/>
            <person name="Lu S."/>
            <person name="Hayward A."/>
            <person name="Sun W."/>
            <person name="Li X."/>
            <person name="Schwartz D.C."/>
            <person name="Wang Y."/>
            <person name="Chen S."/>
        </authorList>
    </citation>
    <scope>NUCLEOTIDE SEQUENCE [LARGE SCALE GENOMIC DNA]</scope>
    <source>
        <strain evidence="1 2">ZZ0214-1</strain>
    </source>
</reference>
<dbReference type="Proteomes" id="UP000230002">
    <property type="component" value="Unassembled WGS sequence"/>
</dbReference>
<comment type="caution">
    <text evidence="1">The sequence shown here is derived from an EMBL/GenBank/DDBJ whole genome shotgun (WGS) entry which is preliminary data.</text>
</comment>
<accession>A0A2G8SLV1</accession>
<sequence>MPGRRARMGLERSAARLWKRQAGAYAAIGGRRAILIHLRDERGRFQDTPERSKNRLKRDFMVIRRACPPAPALHKQSSWADTSGEV</sequence>
<keyword evidence="2" id="KW-1185">Reference proteome</keyword>
<organism evidence="1 2">
    <name type="scientific">Ganoderma sinense ZZ0214-1</name>
    <dbReference type="NCBI Taxonomy" id="1077348"/>
    <lineage>
        <taxon>Eukaryota</taxon>
        <taxon>Fungi</taxon>
        <taxon>Dikarya</taxon>
        <taxon>Basidiomycota</taxon>
        <taxon>Agaricomycotina</taxon>
        <taxon>Agaricomycetes</taxon>
        <taxon>Polyporales</taxon>
        <taxon>Polyporaceae</taxon>
        <taxon>Ganoderma</taxon>
    </lineage>
</organism>
<dbReference type="EMBL" id="AYKW01000005">
    <property type="protein sequence ID" value="PIL34744.1"/>
    <property type="molecule type" value="Genomic_DNA"/>
</dbReference>
<protein>
    <submittedName>
        <fullName evidence="1">Uncharacterized protein</fullName>
    </submittedName>
</protein>
<evidence type="ECO:0000313" key="2">
    <source>
        <dbReference type="Proteomes" id="UP000230002"/>
    </source>
</evidence>
<name>A0A2G8SLV1_9APHY</name>